<proteinExistence type="inferred from homology"/>
<evidence type="ECO:0000256" key="2">
    <source>
        <dbReference type="ARBA" id="ARBA00008986"/>
    </source>
</evidence>
<dbReference type="Gramene" id="RZC68467">
    <property type="protein sequence ID" value="RZC68467"/>
    <property type="gene ID" value="C5167_031693"/>
</dbReference>
<dbReference type="GO" id="GO:0033356">
    <property type="term" value="P:UDP-L-arabinose metabolic process"/>
    <property type="evidence" value="ECO:0007669"/>
    <property type="project" value="TreeGrafter"/>
</dbReference>
<dbReference type="GO" id="GO:0071555">
    <property type="term" value="P:cell wall organization"/>
    <property type="evidence" value="ECO:0007669"/>
    <property type="project" value="UniProtKB-KW"/>
</dbReference>
<evidence type="ECO:0000256" key="3">
    <source>
        <dbReference type="ARBA" id="ARBA00023034"/>
    </source>
</evidence>
<comment type="similarity">
    <text evidence="2">Belongs to the RGP family.</text>
</comment>
<evidence type="ECO:0000313" key="6">
    <source>
        <dbReference type="Proteomes" id="UP000316621"/>
    </source>
</evidence>
<name>A0A4Y7K6B6_PAPSO</name>
<gene>
    <name evidence="5" type="ORF">C5167_031693</name>
</gene>
<reference evidence="5 6" key="1">
    <citation type="journal article" date="2018" name="Science">
        <title>The opium poppy genome and morphinan production.</title>
        <authorList>
            <person name="Guo L."/>
            <person name="Winzer T."/>
            <person name="Yang X."/>
            <person name="Li Y."/>
            <person name="Ning Z."/>
            <person name="He Z."/>
            <person name="Teodor R."/>
            <person name="Lu Y."/>
            <person name="Bowser T.A."/>
            <person name="Graham I.A."/>
            <person name="Ye K."/>
        </authorList>
    </citation>
    <scope>NUCLEOTIDE SEQUENCE [LARGE SCALE GENOMIC DNA]</scope>
    <source>
        <strain evidence="6">cv. HN1</strain>
        <tissue evidence="5">Leaves</tissue>
    </source>
</reference>
<organism evidence="5 6">
    <name type="scientific">Papaver somniferum</name>
    <name type="common">Opium poppy</name>
    <dbReference type="NCBI Taxonomy" id="3469"/>
    <lineage>
        <taxon>Eukaryota</taxon>
        <taxon>Viridiplantae</taxon>
        <taxon>Streptophyta</taxon>
        <taxon>Embryophyta</taxon>
        <taxon>Tracheophyta</taxon>
        <taxon>Spermatophyta</taxon>
        <taxon>Magnoliopsida</taxon>
        <taxon>Ranunculales</taxon>
        <taxon>Papaveraceae</taxon>
        <taxon>Papaveroideae</taxon>
        <taxon>Papaver</taxon>
    </lineage>
</organism>
<evidence type="ECO:0000313" key="5">
    <source>
        <dbReference type="EMBL" id="RZC68467.1"/>
    </source>
</evidence>
<sequence>MYIRFMGENQPLSRYGDVWAGFCSKVIYDHLGLGVKISLPCVWYIRQRVNLVGRYKNELNGLNGMRGYTYSSKM</sequence>
<keyword evidence="3" id="KW-0333">Golgi apparatus</keyword>
<dbReference type="AlphaFoldDB" id="A0A4Y7K6B6"/>
<dbReference type="Proteomes" id="UP000316621">
    <property type="component" value="Chromosome 7"/>
</dbReference>
<evidence type="ECO:0000256" key="1">
    <source>
        <dbReference type="ARBA" id="ARBA00004555"/>
    </source>
</evidence>
<protein>
    <submittedName>
        <fullName evidence="5">Uncharacterized protein</fullName>
    </submittedName>
</protein>
<accession>A0A4Y7K6B6</accession>
<keyword evidence="4" id="KW-0961">Cell wall biogenesis/degradation</keyword>
<dbReference type="PANTHER" id="PTHR31682">
    <property type="entry name" value="UDP-ARABINOSE MUTASE"/>
    <property type="match status" value="1"/>
</dbReference>
<dbReference type="GO" id="GO:0005794">
    <property type="term" value="C:Golgi apparatus"/>
    <property type="evidence" value="ECO:0007669"/>
    <property type="project" value="UniProtKB-SubCell"/>
</dbReference>
<dbReference type="GO" id="GO:0005829">
    <property type="term" value="C:cytosol"/>
    <property type="evidence" value="ECO:0007669"/>
    <property type="project" value="TreeGrafter"/>
</dbReference>
<dbReference type="GO" id="GO:0052691">
    <property type="term" value="F:UDP-arabinopyranose mutase activity"/>
    <property type="evidence" value="ECO:0007669"/>
    <property type="project" value="TreeGrafter"/>
</dbReference>
<dbReference type="EMBL" id="CM010721">
    <property type="protein sequence ID" value="RZC68467.1"/>
    <property type="molecule type" value="Genomic_DNA"/>
</dbReference>
<dbReference type="PANTHER" id="PTHR31682:SF44">
    <property type="entry name" value="UDP-ARABINOPYRANOSE MUTASE 3"/>
    <property type="match status" value="1"/>
</dbReference>
<keyword evidence="6" id="KW-1185">Reference proteome</keyword>
<dbReference type="STRING" id="3469.A0A4Y7K6B6"/>
<comment type="subcellular location">
    <subcellularLocation>
        <location evidence="1">Golgi apparatus</location>
    </subcellularLocation>
</comment>
<evidence type="ECO:0000256" key="4">
    <source>
        <dbReference type="ARBA" id="ARBA00023316"/>
    </source>
</evidence>
<dbReference type="InterPro" id="IPR037595">
    <property type="entry name" value="RGP_fam"/>
</dbReference>
<dbReference type="Pfam" id="PF03214">
    <property type="entry name" value="RGP"/>
    <property type="match status" value="1"/>
</dbReference>